<keyword evidence="3" id="KW-1185">Reference proteome</keyword>
<protein>
    <recommendedName>
        <fullName evidence="4">Glycosyltransferase RgtA/B/C/D-like domain-containing protein</fullName>
    </recommendedName>
</protein>
<name>A0A6P1P3B3_9BACT</name>
<dbReference type="RefSeq" id="WP_160693679.1">
    <property type="nucleotide sequence ID" value="NZ_CP047897.1"/>
</dbReference>
<accession>A0A6P1P3B3</accession>
<dbReference type="EMBL" id="CP047897">
    <property type="protein sequence ID" value="QHL88873.1"/>
    <property type="molecule type" value="Genomic_DNA"/>
</dbReference>
<feature type="transmembrane region" description="Helical" evidence="1">
    <location>
        <begin position="150"/>
        <end position="168"/>
    </location>
</feature>
<proteinExistence type="predicted"/>
<evidence type="ECO:0008006" key="4">
    <source>
        <dbReference type="Google" id="ProtNLM"/>
    </source>
</evidence>
<evidence type="ECO:0000313" key="3">
    <source>
        <dbReference type="Proteomes" id="UP000464214"/>
    </source>
</evidence>
<sequence length="428" mass="48625">MYASWLHLPLFLFLVFLLWRFKGGRGFGKVFWSMLGLKLLAGLALGYVYQEFLGGGDTWAYHKTTLRVLGQTTQSAQDYLQFLFFDQAGAGTLTFRTDSNSFFLVKILSALYLLTNDSYWMSSLYLSLFSFWGCWYFFQSLEKRFPEFSMPALVAFLLFPSIVFWSSGVSKDSLVMGAMGLLLGASVQLLFASRLRPMLKYLFLFAAAGWLFYKAKFYLAVPAIVFIGAYLAVEKASKQVPAFNTAGKKMGLWFCLMAVGGLAAYFMQSVFTPDDLGFHVMLNYNHLLAKTSANVPHLYFPDLNASFGSILWHAPQAVGQMLVRPFIWEPAPFFYKLIAVENLILLVLLLLAAMEIIRNKKLLTMPAFWWVLLCFFMVGAALVALPTPNLGSLNRYRAPLLAIFLTVVIYWVPWQRWWPAGFKRDKSA</sequence>
<feature type="transmembrane region" description="Helical" evidence="1">
    <location>
        <begin position="6"/>
        <end position="23"/>
    </location>
</feature>
<dbReference type="Proteomes" id="UP000464214">
    <property type="component" value="Chromosome"/>
</dbReference>
<feature type="transmembrane region" description="Helical" evidence="1">
    <location>
        <begin position="250"/>
        <end position="271"/>
    </location>
</feature>
<feature type="transmembrane region" description="Helical" evidence="1">
    <location>
        <begin position="174"/>
        <end position="191"/>
    </location>
</feature>
<reference evidence="2 3" key="1">
    <citation type="submission" date="2020-01" db="EMBL/GenBank/DDBJ databases">
        <authorList>
            <person name="Kim M."/>
        </authorList>
    </citation>
    <scope>NUCLEOTIDE SEQUENCE [LARGE SCALE GENOMIC DNA]</scope>
    <source>
        <strain evidence="2 3">BT10</strain>
    </source>
</reference>
<feature type="transmembrane region" description="Helical" evidence="1">
    <location>
        <begin position="366"/>
        <end position="384"/>
    </location>
</feature>
<keyword evidence="1" id="KW-1133">Transmembrane helix</keyword>
<dbReference type="AlphaFoldDB" id="A0A6P1P3B3"/>
<dbReference type="KEGG" id="nib:GU926_16130"/>
<feature type="transmembrane region" description="Helical" evidence="1">
    <location>
        <begin position="119"/>
        <end position="138"/>
    </location>
</feature>
<evidence type="ECO:0000313" key="2">
    <source>
        <dbReference type="EMBL" id="QHL88873.1"/>
    </source>
</evidence>
<keyword evidence="1" id="KW-0472">Membrane</keyword>
<feature type="transmembrane region" description="Helical" evidence="1">
    <location>
        <begin position="333"/>
        <end position="354"/>
    </location>
</feature>
<feature type="transmembrane region" description="Helical" evidence="1">
    <location>
        <begin position="30"/>
        <end position="49"/>
    </location>
</feature>
<feature type="transmembrane region" description="Helical" evidence="1">
    <location>
        <begin position="396"/>
        <end position="414"/>
    </location>
</feature>
<keyword evidence="1" id="KW-0812">Transmembrane</keyword>
<evidence type="ECO:0000256" key="1">
    <source>
        <dbReference type="SAM" id="Phobius"/>
    </source>
</evidence>
<organism evidence="2 3">
    <name type="scientific">Nibribacter ruber</name>
    <dbReference type="NCBI Taxonomy" id="2698458"/>
    <lineage>
        <taxon>Bacteria</taxon>
        <taxon>Pseudomonadati</taxon>
        <taxon>Bacteroidota</taxon>
        <taxon>Cytophagia</taxon>
        <taxon>Cytophagales</taxon>
        <taxon>Hymenobacteraceae</taxon>
        <taxon>Nibribacter</taxon>
    </lineage>
</organism>
<gene>
    <name evidence="2" type="ORF">GU926_16130</name>
</gene>